<reference evidence="2" key="1">
    <citation type="submission" date="2022-11" db="UniProtKB">
        <authorList>
            <consortium name="WormBaseParasite"/>
        </authorList>
    </citation>
    <scope>IDENTIFICATION</scope>
</reference>
<accession>A0AC35G602</accession>
<organism evidence="1 2">
    <name type="scientific">Panagrolaimus sp. PS1159</name>
    <dbReference type="NCBI Taxonomy" id="55785"/>
    <lineage>
        <taxon>Eukaryota</taxon>
        <taxon>Metazoa</taxon>
        <taxon>Ecdysozoa</taxon>
        <taxon>Nematoda</taxon>
        <taxon>Chromadorea</taxon>
        <taxon>Rhabditida</taxon>
        <taxon>Tylenchina</taxon>
        <taxon>Panagrolaimomorpha</taxon>
        <taxon>Panagrolaimoidea</taxon>
        <taxon>Panagrolaimidae</taxon>
        <taxon>Panagrolaimus</taxon>
    </lineage>
</organism>
<proteinExistence type="predicted"/>
<evidence type="ECO:0000313" key="1">
    <source>
        <dbReference type="Proteomes" id="UP000887580"/>
    </source>
</evidence>
<name>A0AC35G602_9BILA</name>
<dbReference type="WBParaSite" id="PS1159_v2.g24246.t1">
    <property type="protein sequence ID" value="PS1159_v2.g24246.t1"/>
    <property type="gene ID" value="PS1159_v2.g24246"/>
</dbReference>
<evidence type="ECO:0000313" key="2">
    <source>
        <dbReference type="WBParaSite" id="PS1159_v2.g24246.t1"/>
    </source>
</evidence>
<protein>
    <submittedName>
        <fullName evidence="2">Heme transporter hrg-1</fullName>
    </submittedName>
</protein>
<dbReference type="Proteomes" id="UP000887580">
    <property type="component" value="Unplaced"/>
</dbReference>
<sequence>MTNMNCHMKFKIFWACLGISAGIIAGGTFAAQYKNYVATAVALFSSICAGYLFYIHLSYHKRTFHSWPQEKISAVIILNWILAALGLIGMTICLVVAGIKHQTLTHEGLQNTNLWIVAVWCWMTFKWTMMSAIYTRRYAKKIQSQSIEPLP</sequence>